<feature type="domain" description="Glycosyl transferase family 1" evidence="1">
    <location>
        <begin position="36"/>
        <end position="197"/>
    </location>
</feature>
<dbReference type="PANTHER" id="PTHR12526">
    <property type="entry name" value="GLYCOSYLTRANSFERASE"/>
    <property type="match status" value="1"/>
</dbReference>
<dbReference type="AlphaFoldDB" id="A0A239EBC7"/>
<dbReference type="GO" id="GO:0016757">
    <property type="term" value="F:glycosyltransferase activity"/>
    <property type="evidence" value="ECO:0007669"/>
    <property type="project" value="InterPro"/>
</dbReference>
<name>A0A239EBC7_9BACT</name>
<dbReference type="EMBL" id="FZOK01000009">
    <property type="protein sequence ID" value="SNS41985.1"/>
    <property type="molecule type" value="Genomic_DNA"/>
</dbReference>
<sequence length="204" mass="23196">MKQKRKSGLTQSEIQAIDHKPFIEPEVDARYYLQLPVDKFIINMSAPTKAGYGHFFFLELIQKLSQKYDQLYFLITTNEVDPNFEEDFLEKLDQPSLNGKVSYLKFGKELPDILKASDIFVSPYKTEGTFPSIILKAMATALPVISFQSQLAEQVIIDQVTGLLIQENDLNQAIEKFSTLIENKALSSKLGSNGQKRIIEHFSL</sequence>
<dbReference type="PANTHER" id="PTHR12526:SF630">
    <property type="entry name" value="GLYCOSYLTRANSFERASE"/>
    <property type="match status" value="1"/>
</dbReference>
<reference evidence="3" key="1">
    <citation type="submission" date="2017-06" db="EMBL/GenBank/DDBJ databases">
        <authorList>
            <person name="Varghese N."/>
            <person name="Submissions S."/>
        </authorList>
    </citation>
    <scope>NUCLEOTIDE SEQUENCE [LARGE SCALE GENOMIC DNA]</scope>
    <source>
        <strain evidence="3">5C</strain>
    </source>
</reference>
<keyword evidence="2" id="KW-0808">Transferase</keyword>
<dbReference type="OrthoDB" id="7560678at2"/>
<evidence type="ECO:0000313" key="2">
    <source>
        <dbReference type="EMBL" id="SNS41985.1"/>
    </source>
</evidence>
<dbReference type="Proteomes" id="UP000198480">
    <property type="component" value="Unassembled WGS sequence"/>
</dbReference>
<evidence type="ECO:0000259" key="1">
    <source>
        <dbReference type="Pfam" id="PF00534"/>
    </source>
</evidence>
<dbReference type="RefSeq" id="WP_089240653.1">
    <property type="nucleotide sequence ID" value="NZ_FZOK01000009.1"/>
</dbReference>
<protein>
    <submittedName>
        <fullName evidence="2">Glycosyl transferases group 1</fullName>
    </submittedName>
</protein>
<dbReference type="Pfam" id="PF00534">
    <property type="entry name" value="Glycos_transf_1"/>
    <property type="match status" value="1"/>
</dbReference>
<gene>
    <name evidence="2" type="ORF">SAMN06295967_10964</name>
</gene>
<keyword evidence="3" id="KW-1185">Reference proteome</keyword>
<dbReference type="InterPro" id="IPR001296">
    <property type="entry name" value="Glyco_trans_1"/>
</dbReference>
<proteinExistence type="predicted"/>
<dbReference type="SUPFAM" id="SSF53756">
    <property type="entry name" value="UDP-Glycosyltransferase/glycogen phosphorylase"/>
    <property type="match status" value="1"/>
</dbReference>
<accession>A0A239EBC7</accession>
<organism evidence="2 3">
    <name type="scientific">Belliella buryatensis</name>
    <dbReference type="NCBI Taxonomy" id="1500549"/>
    <lineage>
        <taxon>Bacteria</taxon>
        <taxon>Pseudomonadati</taxon>
        <taxon>Bacteroidota</taxon>
        <taxon>Cytophagia</taxon>
        <taxon>Cytophagales</taxon>
        <taxon>Cyclobacteriaceae</taxon>
        <taxon>Belliella</taxon>
    </lineage>
</organism>
<dbReference type="Gene3D" id="3.40.50.2000">
    <property type="entry name" value="Glycogen Phosphorylase B"/>
    <property type="match status" value="1"/>
</dbReference>
<evidence type="ECO:0000313" key="3">
    <source>
        <dbReference type="Proteomes" id="UP000198480"/>
    </source>
</evidence>